<dbReference type="EMBL" id="JACVVK020000140">
    <property type="protein sequence ID" value="KAK7489269.1"/>
    <property type="molecule type" value="Genomic_DNA"/>
</dbReference>
<sequence length="170" mass="18805">MFSEPETDILEGATSVFADQVALEVSATMMSTPEGSHHMHTIYHLIQNNHVWLLQQLDIAPPLTPAGQNPGNTATDSKGAKFQLILTPLAEDTFNPAVEYNRIGNCAFDQEAIASFPFDWPAILTSDLGLSEAAFTNLLFNRHEMQSNAVLDDSEKRMVSVLRSAFDHRM</sequence>
<dbReference type="PANTHER" id="PTHR33960">
    <property type="entry name" value="SIMILAR TO KIAA0825 PROTEIN"/>
    <property type="match status" value="1"/>
</dbReference>
<organism evidence="1 2">
    <name type="scientific">Batillaria attramentaria</name>
    <dbReference type="NCBI Taxonomy" id="370345"/>
    <lineage>
        <taxon>Eukaryota</taxon>
        <taxon>Metazoa</taxon>
        <taxon>Spiralia</taxon>
        <taxon>Lophotrochozoa</taxon>
        <taxon>Mollusca</taxon>
        <taxon>Gastropoda</taxon>
        <taxon>Caenogastropoda</taxon>
        <taxon>Sorbeoconcha</taxon>
        <taxon>Cerithioidea</taxon>
        <taxon>Batillariidae</taxon>
        <taxon>Batillaria</taxon>
    </lineage>
</organism>
<evidence type="ECO:0000313" key="1">
    <source>
        <dbReference type="EMBL" id="KAK7489269.1"/>
    </source>
</evidence>
<dbReference type="InterPro" id="IPR027993">
    <property type="entry name" value="DUF4495"/>
</dbReference>
<dbReference type="AlphaFoldDB" id="A0ABD0KQ45"/>
<dbReference type="Proteomes" id="UP001519460">
    <property type="component" value="Unassembled WGS sequence"/>
</dbReference>
<comment type="caution">
    <text evidence="1">The sequence shown here is derived from an EMBL/GenBank/DDBJ whole genome shotgun (WGS) entry which is preliminary data.</text>
</comment>
<dbReference type="PANTHER" id="PTHR33960:SF1">
    <property type="entry name" value="SIMILAR TO KIAA0825 PROTEIN"/>
    <property type="match status" value="1"/>
</dbReference>
<gene>
    <name evidence="1" type="ORF">BaRGS_00019521</name>
</gene>
<reference evidence="1 2" key="1">
    <citation type="journal article" date="2023" name="Sci. Data">
        <title>Genome assembly of the Korean intertidal mud-creeper Batillaria attramentaria.</title>
        <authorList>
            <person name="Patra A.K."/>
            <person name="Ho P.T."/>
            <person name="Jun S."/>
            <person name="Lee S.J."/>
            <person name="Kim Y."/>
            <person name="Won Y.J."/>
        </authorList>
    </citation>
    <scope>NUCLEOTIDE SEQUENCE [LARGE SCALE GENOMIC DNA]</scope>
    <source>
        <strain evidence="1">Wonlab-2016</strain>
    </source>
</reference>
<evidence type="ECO:0000313" key="2">
    <source>
        <dbReference type="Proteomes" id="UP001519460"/>
    </source>
</evidence>
<accession>A0ABD0KQ45</accession>
<keyword evidence="2" id="KW-1185">Reference proteome</keyword>
<protein>
    <submittedName>
        <fullName evidence="1">Uncharacterized protein</fullName>
    </submittedName>
</protein>
<proteinExistence type="predicted"/>
<name>A0ABD0KQ45_9CAEN</name>